<evidence type="ECO:0000313" key="1">
    <source>
        <dbReference type="EMBL" id="VCW78160.1"/>
    </source>
</evidence>
<keyword evidence="2" id="KW-1185">Reference proteome</keyword>
<proteinExistence type="predicted"/>
<accession>A0A9X9PYU5</accession>
<organism evidence="1 2">
    <name type="scientific">Gulo gulo</name>
    <name type="common">Wolverine</name>
    <name type="synonym">Gluton</name>
    <dbReference type="NCBI Taxonomy" id="48420"/>
    <lineage>
        <taxon>Eukaryota</taxon>
        <taxon>Metazoa</taxon>
        <taxon>Chordata</taxon>
        <taxon>Craniata</taxon>
        <taxon>Vertebrata</taxon>
        <taxon>Euteleostomi</taxon>
        <taxon>Mammalia</taxon>
        <taxon>Eutheria</taxon>
        <taxon>Laurasiatheria</taxon>
        <taxon>Carnivora</taxon>
        <taxon>Caniformia</taxon>
        <taxon>Musteloidea</taxon>
        <taxon>Mustelidae</taxon>
        <taxon>Guloninae</taxon>
        <taxon>Gulo</taxon>
    </lineage>
</organism>
<evidence type="ECO:0000313" key="2">
    <source>
        <dbReference type="Proteomes" id="UP000269945"/>
    </source>
</evidence>
<dbReference type="EMBL" id="CYRY02010006">
    <property type="protein sequence ID" value="VCW78160.1"/>
    <property type="molecule type" value="Genomic_DNA"/>
</dbReference>
<sequence length="28" mass="3060">MQLVTGCQCSENAADKLGAMSLTCQDWR</sequence>
<dbReference type="Proteomes" id="UP000269945">
    <property type="component" value="Unassembled WGS sequence"/>
</dbReference>
<comment type="caution">
    <text evidence="1">The sequence shown here is derived from an EMBL/GenBank/DDBJ whole genome shotgun (WGS) entry which is preliminary data.</text>
</comment>
<gene>
    <name evidence="1" type="ORF">BN2614_LOCUS1</name>
</gene>
<dbReference type="AlphaFoldDB" id="A0A9X9PYU5"/>
<protein>
    <submittedName>
        <fullName evidence="1">Uncharacterized protein</fullName>
    </submittedName>
</protein>
<reference evidence="1 2" key="1">
    <citation type="submission" date="2018-10" db="EMBL/GenBank/DDBJ databases">
        <authorList>
            <person name="Ekblom R."/>
            <person name="Jareborg N."/>
        </authorList>
    </citation>
    <scope>NUCLEOTIDE SEQUENCE [LARGE SCALE GENOMIC DNA]</scope>
    <source>
        <tissue evidence="1">Muscle</tissue>
    </source>
</reference>
<name>A0A9X9PYU5_GULGU</name>